<comment type="caution">
    <text evidence="2">The sequence shown here is derived from an EMBL/GenBank/DDBJ whole genome shotgun (WGS) entry which is preliminary data.</text>
</comment>
<feature type="region of interest" description="Disordered" evidence="1">
    <location>
        <begin position="85"/>
        <end position="142"/>
    </location>
</feature>
<evidence type="ECO:0000313" key="3">
    <source>
        <dbReference type="Proteomes" id="UP001341840"/>
    </source>
</evidence>
<name>A0ABU6YE89_9FABA</name>
<reference evidence="2 3" key="1">
    <citation type="journal article" date="2023" name="Plants (Basel)">
        <title>Bridging the Gap: Combining Genomics and Transcriptomics Approaches to Understand Stylosanthes scabra, an Orphan Legume from the Brazilian Caatinga.</title>
        <authorList>
            <person name="Ferreira-Neto J.R.C."/>
            <person name="da Silva M.D."/>
            <person name="Binneck E."/>
            <person name="de Melo N.F."/>
            <person name="da Silva R.H."/>
            <person name="de Melo A.L.T.M."/>
            <person name="Pandolfi V."/>
            <person name="Bustamante F.O."/>
            <person name="Brasileiro-Vidal A.C."/>
            <person name="Benko-Iseppon A.M."/>
        </authorList>
    </citation>
    <scope>NUCLEOTIDE SEQUENCE [LARGE SCALE GENOMIC DNA]</scope>
    <source>
        <tissue evidence="2">Leaves</tissue>
    </source>
</reference>
<dbReference type="Proteomes" id="UP001341840">
    <property type="component" value="Unassembled WGS sequence"/>
</dbReference>
<proteinExistence type="predicted"/>
<feature type="region of interest" description="Disordered" evidence="1">
    <location>
        <begin position="178"/>
        <end position="198"/>
    </location>
</feature>
<evidence type="ECO:0000256" key="1">
    <source>
        <dbReference type="SAM" id="MobiDB-lite"/>
    </source>
</evidence>
<keyword evidence="3" id="KW-1185">Reference proteome</keyword>
<accession>A0ABU6YE89</accession>
<feature type="compositionally biased region" description="Polar residues" evidence="1">
    <location>
        <begin position="110"/>
        <end position="139"/>
    </location>
</feature>
<evidence type="ECO:0000313" key="2">
    <source>
        <dbReference type="EMBL" id="MED6208221.1"/>
    </source>
</evidence>
<organism evidence="2 3">
    <name type="scientific">Stylosanthes scabra</name>
    <dbReference type="NCBI Taxonomy" id="79078"/>
    <lineage>
        <taxon>Eukaryota</taxon>
        <taxon>Viridiplantae</taxon>
        <taxon>Streptophyta</taxon>
        <taxon>Embryophyta</taxon>
        <taxon>Tracheophyta</taxon>
        <taxon>Spermatophyta</taxon>
        <taxon>Magnoliopsida</taxon>
        <taxon>eudicotyledons</taxon>
        <taxon>Gunneridae</taxon>
        <taxon>Pentapetalae</taxon>
        <taxon>rosids</taxon>
        <taxon>fabids</taxon>
        <taxon>Fabales</taxon>
        <taxon>Fabaceae</taxon>
        <taxon>Papilionoideae</taxon>
        <taxon>50 kb inversion clade</taxon>
        <taxon>dalbergioids sensu lato</taxon>
        <taxon>Dalbergieae</taxon>
        <taxon>Pterocarpus clade</taxon>
        <taxon>Stylosanthes</taxon>
    </lineage>
</organism>
<feature type="compositionally biased region" description="Low complexity" evidence="1">
    <location>
        <begin position="93"/>
        <end position="109"/>
    </location>
</feature>
<gene>
    <name evidence="2" type="ORF">PIB30_043036</name>
</gene>
<dbReference type="EMBL" id="JASCZI010241904">
    <property type="protein sequence ID" value="MED6208221.1"/>
    <property type="molecule type" value="Genomic_DNA"/>
</dbReference>
<protein>
    <submittedName>
        <fullName evidence="2">Uncharacterized protein</fullName>
    </submittedName>
</protein>
<sequence length="198" mass="22581">MIDASSGGALMNKTPEEAWEMIETVYEGPPPDDLQQKPVNHCGICSCNSHHTNECLQLQEDNTVASTHNFYDATTNLPYNRQYYTQGGRDNQPARWIPPQQQQAQPKQPYTYSQPQNGQNPRYQPPHNHQQYSPSNNPPFNFDEAIHIVKKENQEMREAQKRTEAQLSHLTELLQRIANQSTVSPQAQAQPSSPLPFQ</sequence>